<reference evidence="1 2" key="1">
    <citation type="journal article" date="2020" name="BMC Genomics">
        <title>Intraspecific diversification of the crop wild relative Brassica cretica Lam. using demographic model selection.</title>
        <authorList>
            <person name="Kioukis A."/>
            <person name="Michalopoulou V.A."/>
            <person name="Briers L."/>
            <person name="Pirintsos S."/>
            <person name="Studholme D.J."/>
            <person name="Pavlidis P."/>
            <person name="Sarris P.F."/>
        </authorList>
    </citation>
    <scope>NUCLEOTIDE SEQUENCE [LARGE SCALE GENOMIC DNA]</scope>
    <source>
        <strain evidence="2">cv. PFS-1207/04</strain>
    </source>
</reference>
<comment type="caution">
    <text evidence="1">The sequence shown here is derived from an EMBL/GenBank/DDBJ whole genome shotgun (WGS) entry which is preliminary data.</text>
</comment>
<organism evidence="1 2">
    <name type="scientific">Brassica cretica</name>
    <name type="common">Mustard</name>
    <dbReference type="NCBI Taxonomy" id="69181"/>
    <lineage>
        <taxon>Eukaryota</taxon>
        <taxon>Viridiplantae</taxon>
        <taxon>Streptophyta</taxon>
        <taxon>Embryophyta</taxon>
        <taxon>Tracheophyta</taxon>
        <taxon>Spermatophyta</taxon>
        <taxon>Magnoliopsida</taxon>
        <taxon>eudicotyledons</taxon>
        <taxon>Gunneridae</taxon>
        <taxon>Pentapetalae</taxon>
        <taxon>rosids</taxon>
        <taxon>malvids</taxon>
        <taxon>Brassicales</taxon>
        <taxon>Brassicaceae</taxon>
        <taxon>Brassiceae</taxon>
        <taxon>Brassica</taxon>
    </lineage>
</organism>
<sequence>MTFSSLQLPSEDRWFRTVETNAKVACASVEFVSEVAVWPFVGVSVACRDTSRLPCIQRRPEIIVLGTIIVFRLELSFQDVSQVLEYRRIVVIVVRRQGLLREYNLDVSAISWLLFVG</sequence>
<keyword evidence="2" id="KW-1185">Reference proteome</keyword>
<dbReference type="Proteomes" id="UP000266723">
    <property type="component" value="Unassembled WGS sequence"/>
</dbReference>
<proteinExistence type="predicted"/>
<protein>
    <submittedName>
        <fullName evidence="1">Uncharacterized protein</fullName>
    </submittedName>
</protein>
<evidence type="ECO:0000313" key="1">
    <source>
        <dbReference type="EMBL" id="KAF3516566.1"/>
    </source>
</evidence>
<accession>A0ABQ7AR58</accession>
<evidence type="ECO:0000313" key="2">
    <source>
        <dbReference type="Proteomes" id="UP000266723"/>
    </source>
</evidence>
<name>A0ABQ7AR58_BRACR</name>
<dbReference type="EMBL" id="QGKV02001556">
    <property type="protein sequence ID" value="KAF3516566.1"/>
    <property type="molecule type" value="Genomic_DNA"/>
</dbReference>
<gene>
    <name evidence="1" type="ORF">DY000_02059276</name>
</gene>